<protein>
    <recommendedName>
        <fullName evidence="2">Biogenesis of lysosome-related organelles complex 1 subunit 3</fullName>
    </recommendedName>
</protein>
<dbReference type="Pfam" id="PF15753">
    <property type="entry name" value="BLOC1S3"/>
    <property type="match status" value="1"/>
</dbReference>
<evidence type="ECO:0000313" key="3">
    <source>
        <dbReference type="EMBL" id="KAK9881925.1"/>
    </source>
</evidence>
<dbReference type="GO" id="GO:0031083">
    <property type="term" value="C:BLOC-1 complex"/>
    <property type="evidence" value="ECO:0007669"/>
    <property type="project" value="TreeGrafter"/>
</dbReference>
<accession>A0AAW1ULE7</accession>
<dbReference type="InterPro" id="IPR017245">
    <property type="entry name" value="BLOC-1_complex_su-3"/>
</dbReference>
<comment type="similarity">
    <text evidence="1">Belongs to the BLOC1S3 family.</text>
</comment>
<dbReference type="EMBL" id="JARQZJ010000071">
    <property type="protein sequence ID" value="KAK9881925.1"/>
    <property type="molecule type" value="Genomic_DNA"/>
</dbReference>
<dbReference type="AlphaFoldDB" id="A0AAW1ULE7"/>
<reference evidence="3 4" key="1">
    <citation type="submission" date="2023-03" db="EMBL/GenBank/DDBJ databases">
        <title>Genome insight into feeding habits of ladybird beetles.</title>
        <authorList>
            <person name="Li H.-S."/>
            <person name="Huang Y.-H."/>
            <person name="Pang H."/>
        </authorList>
    </citation>
    <scope>NUCLEOTIDE SEQUENCE [LARGE SCALE GENOMIC DNA]</scope>
    <source>
        <strain evidence="3">SYSU_2023b</strain>
        <tissue evidence="3">Whole body</tissue>
    </source>
</reference>
<keyword evidence="4" id="KW-1185">Reference proteome</keyword>
<evidence type="ECO:0000313" key="4">
    <source>
        <dbReference type="Proteomes" id="UP001431783"/>
    </source>
</evidence>
<dbReference type="PANTHER" id="PTHR31974">
    <property type="entry name" value="BIOGENESIS OF LYSOSOME-RELATED ORGANELLES COMPLEX 1 SUBUNIT 3"/>
    <property type="match status" value="1"/>
</dbReference>
<comment type="caution">
    <text evidence="3">The sequence shown here is derived from an EMBL/GenBank/DDBJ whole genome shotgun (WGS) entry which is preliminary data.</text>
</comment>
<evidence type="ECO:0000256" key="1">
    <source>
        <dbReference type="ARBA" id="ARBA00008942"/>
    </source>
</evidence>
<organism evidence="3 4">
    <name type="scientific">Henosepilachna vigintioctopunctata</name>
    <dbReference type="NCBI Taxonomy" id="420089"/>
    <lineage>
        <taxon>Eukaryota</taxon>
        <taxon>Metazoa</taxon>
        <taxon>Ecdysozoa</taxon>
        <taxon>Arthropoda</taxon>
        <taxon>Hexapoda</taxon>
        <taxon>Insecta</taxon>
        <taxon>Pterygota</taxon>
        <taxon>Neoptera</taxon>
        <taxon>Endopterygota</taxon>
        <taxon>Coleoptera</taxon>
        <taxon>Polyphaga</taxon>
        <taxon>Cucujiformia</taxon>
        <taxon>Coccinelloidea</taxon>
        <taxon>Coccinellidae</taxon>
        <taxon>Epilachninae</taxon>
        <taxon>Epilachnini</taxon>
        <taxon>Henosepilachna</taxon>
    </lineage>
</organism>
<sequence>MNKAVIVNGEASETESEDEANIIYETEELVTDQIKCQTVIGEDTESENENNDKNFVDLTSNSIVKEEYKKPEKSTSLLHQKLRESNIAFYNNLENFIKNAVNESEKSLTEVDQRILKSQLVVQGAASSLKNLNLQANTLKNKLHAVLSSNFLSNVKITE</sequence>
<name>A0AAW1ULE7_9CUCU</name>
<dbReference type="Proteomes" id="UP001431783">
    <property type="component" value="Unassembled WGS sequence"/>
</dbReference>
<proteinExistence type="inferred from homology"/>
<gene>
    <name evidence="3" type="ORF">WA026_018119</name>
</gene>
<dbReference type="PANTHER" id="PTHR31974:SF2">
    <property type="entry name" value="BIOGENESIS OF LYSOSOME-RELATED ORGANELLES COMPLEX 1 SUBUNIT 3"/>
    <property type="match status" value="1"/>
</dbReference>
<evidence type="ECO:0000256" key="2">
    <source>
        <dbReference type="ARBA" id="ARBA00019581"/>
    </source>
</evidence>